<feature type="domain" description="Methyltransferase" evidence="1">
    <location>
        <begin position="45"/>
        <end position="135"/>
    </location>
</feature>
<comment type="caution">
    <text evidence="2">The sequence shown here is derived from an EMBL/GenBank/DDBJ whole genome shotgun (WGS) entry which is preliminary data.</text>
</comment>
<dbReference type="Proteomes" id="UP001597542">
    <property type="component" value="Unassembled WGS sequence"/>
</dbReference>
<dbReference type="GO" id="GO:0032259">
    <property type="term" value="P:methylation"/>
    <property type="evidence" value="ECO:0007669"/>
    <property type="project" value="UniProtKB-KW"/>
</dbReference>
<reference evidence="3" key="1">
    <citation type="journal article" date="2019" name="Int. J. Syst. Evol. Microbiol.">
        <title>The Global Catalogue of Microorganisms (GCM) 10K type strain sequencing project: providing services to taxonomists for standard genome sequencing and annotation.</title>
        <authorList>
            <consortium name="The Broad Institute Genomics Platform"/>
            <consortium name="The Broad Institute Genome Sequencing Center for Infectious Disease"/>
            <person name="Wu L."/>
            <person name="Ma J."/>
        </authorList>
    </citation>
    <scope>NUCLEOTIDE SEQUENCE [LARGE SCALE GENOMIC DNA]</scope>
    <source>
        <strain evidence="3">CGMCC 4.7638</strain>
    </source>
</reference>
<keyword evidence="2" id="KW-0808">Transferase</keyword>
<dbReference type="Pfam" id="PF13649">
    <property type="entry name" value="Methyltransf_25"/>
    <property type="match status" value="1"/>
</dbReference>
<dbReference type="CDD" id="cd02440">
    <property type="entry name" value="AdoMet_MTases"/>
    <property type="match status" value="1"/>
</dbReference>
<dbReference type="PANTHER" id="PTHR43591">
    <property type="entry name" value="METHYLTRANSFERASE"/>
    <property type="match status" value="1"/>
</dbReference>
<accession>A0ABW5IC04</accession>
<gene>
    <name evidence="2" type="ORF">ACFSUT_35170</name>
</gene>
<dbReference type="SUPFAM" id="SSF53335">
    <property type="entry name" value="S-adenosyl-L-methionine-dependent methyltransferases"/>
    <property type="match status" value="1"/>
</dbReference>
<dbReference type="InterPro" id="IPR029063">
    <property type="entry name" value="SAM-dependent_MTases_sf"/>
</dbReference>
<organism evidence="2 3">
    <name type="scientific">Amycolatopsis albidoflavus</name>
    <dbReference type="NCBI Taxonomy" id="102226"/>
    <lineage>
        <taxon>Bacteria</taxon>
        <taxon>Bacillati</taxon>
        <taxon>Actinomycetota</taxon>
        <taxon>Actinomycetes</taxon>
        <taxon>Pseudonocardiales</taxon>
        <taxon>Pseudonocardiaceae</taxon>
        <taxon>Amycolatopsis</taxon>
    </lineage>
</organism>
<evidence type="ECO:0000313" key="3">
    <source>
        <dbReference type="Proteomes" id="UP001597542"/>
    </source>
</evidence>
<evidence type="ECO:0000259" key="1">
    <source>
        <dbReference type="Pfam" id="PF13649"/>
    </source>
</evidence>
<keyword evidence="3" id="KW-1185">Reference proteome</keyword>
<dbReference type="GO" id="GO:0008168">
    <property type="term" value="F:methyltransferase activity"/>
    <property type="evidence" value="ECO:0007669"/>
    <property type="project" value="UniProtKB-KW"/>
</dbReference>
<sequence length="267" mass="28521">MTLVEHYDTETTENTRLLRSPHGRLEFRRTQELVRRAISAPGQRILDVGGATGAHARWLAADGHSVHAVDPVAGHVAEAAEIEGVTAEVGDARALTWPDNSADVVLLMGPLYHLTEPGDRAQALAEARRVLRPGGMVFAAAISRYLSVMETGTNGRLTEQLTPSVEAVLDTGRYDGHVGFVAAHFHTADELRGELETAGLSEISVYGVEGPAWPALDVAGIGGFDARVDAALRCARLVEQDPLLINASAHFLAVAVNQPIRPANPRP</sequence>
<proteinExistence type="predicted"/>
<name>A0ABW5IC04_9PSEU</name>
<dbReference type="InterPro" id="IPR041698">
    <property type="entry name" value="Methyltransf_25"/>
</dbReference>
<dbReference type="EMBL" id="JBHUKQ010000016">
    <property type="protein sequence ID" value="MFD2485560.1"/>
    <property type="molecule type" value="Genomic_DNA"/>
</dbReference>
<dbReference type="Gene3D" id="3.40.50.150">
    <property type="entry name" value="Vaccinia Virus protein VP39"/>
    <property type="match status" value="1"/>
</dbReference>
<evidence type="ECO:0000313" key="2">
    <source>
        <dbReference type="EMBL" id="MFD2485560.1"/>
    </source>
</evidence>
<dbReference type="RefSeq" id="WP_344278227.1">
    <property type="nucleotide sequence ID" value="NZ_BAAAHV010000015.1"/>
</dbReference>
<keyword evidence="2" id="KW-0489">Methyltransferase</keyword>
<protein>
    <submittedName>
        <fullName evidence="2">Class I SAM-dependent methyltransferase</fullName>
    </submittedName>
</protein>